<keyword evidence="3" id="KW-1185">Reference proteome</keyword>
<name>A0A8C8AIW8_9STRI</name>
<dbReference type="Proteomes" id="UP000694552">
    <property type="component" value="Unplaced"/>
</dbReference>
<evidence type="ECO:0000313" key="2">
    <source>
        <dbReference type="Ensembl" id="ENSOSUP00000006425.1"/>
    </source>
</evidence>
<dbReference type="Gene3D" id="2.100.10.20">
    <property type="entry name" value="Vitelline membrane outer layer protein I (VOMI)"/>
    <property type="match status" value="1"/>
</dbReference>
<protein>
    <recommendedName>
        <fullName evidence="4">Vitelline membrane outer layer protein 1 homolog</fullName>
    </recommendedName>
</protein>
<evidence type="ECO:0000313" key="3">
    <source>
        <dbReference type="Proteomes" id="UP000694552"/>
    </source>
</evidence>
<feature type="compositionally biased region" description="Pro residues" evidence="1">
    <location>
        <begin position="20"/>
        <end position="30"/>
    </location>
</feature>
<dbReference type="Pfam" id="PF03762">
    <property type="entry name" value="VOMI"/>
    <property type="match status" value="1"/>
</dbReference>
<feature type="region of interest" description="Disordered" evidence="1">
    <location>
        <begin position="1"/>
        <end position="31"/>
    </location>
</feature>
<dbReference type="InterPro" id="IPR036706">
    <property type="entry name" value="VOMI_sf"/>
</dbReference>
<dbReference type="AlphaFoldDB" id="A0A8C8AIW8"/>
<dbReference type="PANTHER" id="PTHR18841">
    <property type="entry name" value="VITELLINE MEMBRANE OUTER LAYER PROTEIN I-RELATED"/>
    <property type="match status" value="1"/>
</dbReference>
<organism evidence="2 3">
    <name type="scientific">Otus sunia</name>
    <name type="common">Oriental scops-owl</name>
    <dbReference type="NCBI Taxonomy" id="257818"/>
    <lineage>
        <taxon>Eukaryota</taxon>
        <taxon>Metazoa</taxon>
        <taxon>Chordata</taxon>
        <taxon>Craniata</taxon>
        <taxon>Vertebrata</taxon>
        <taxon>Euteleostomi</taxon>
        <taxon>Archelosauria</taxon>
        <taxon>Archosauria</taxon>
        <taxon>Dinosauria</taxon>
        <taxon>Saurischia</taxon>
        <taxon>Theropoda</taxon>
        <taxon>Coelurosauria</taxon>
        <taxon>Aves</taxon>
        <taxon>Neognathae</taxon>
        <taxon>Neoaves</taxon>
        <taxon>Telluraves</taxon>
        <taxon>Strigiformes</taxon>
        <taxon>Strigidae</taxon>
        <taxon>Otus</taxon>
    </lineage>
</organism>
<accession>A0A8C8AIW8</accession>
<dbReference type="PANTHER" id="PTHR18841:SF0">
    <property type="entry name" value="VITELLINE MEMBRANE OUTER LAYER 1 HOMOLOG A-RELATED"/>
    <property type="match status" value="1"/>
</dbReference>
<evidence type="ECO:0008006" key="4">
    <source>
        <dbReference type="Google" id="ProtNLM"/>
    </source>
</evidence>
<sequence>MATTTHPWPPQPIHDHHTPPTSPMTSPPLPSRGKWLPALTCPLGSRLISFRLRVEEPRALWDDTAANNLDMACADGTVLEGNGGRAGTWGNWSEACGCSWGICGLKTRVETPQRLGDDTGLNSALFWCCPGAASCLGGGGE</sequence>
<dbReference type="SUPFAM" id="SSF51092">
    <property type="entry name" value="Vitelline membrane outer protein-I (VMO-I)"/>
    <property type="match status" value="1"/>
</dbReference>
<reference evidence="2" key="1">
    <citation type="submission" date="2025-08" db="UniProtKB">
        <authorList>
            <consortium name="Ensembl"/>
        </authorList>
    </citation>
    <scope>IDENTIFICATION</scope>
</reference>
<dbReference type="GO" id="GO:0005615">
    <property type="term" value="C:extracellular space"/>
    <property type="evidence" value="ECO:0007669"/>
    <property type="project" value="TreeGrafter"/>
</dbReference>
<evidence type="ECO:0000256" key="1">
    <source>
        <dbReference type="SAM" id="MobiDB-lite"/>
    </source>
</evidence>
<dbReference type="Ensembl" id="ENSOSUT00000006684.1">
    <property type="protein sequence ID" value="ENSOSUP00000006425.1"/>
    <property type="gene ID" value="ENSOSUG00000004794.1"/>
</dbReference>
<proteinExistence type="predicted"/>
<reference evidence="2" key="2">
    <citation type="submission" date="2025-09" db="UniProtKB">
        <authorList>
            <consortium name="Ensembl"/>
        </authorList>
    </citation>
    <scope>IDENTIFICATION</scope>
</reference>
<dbReference type="InterPro" id="IPR005515">
    <property type="entry name" value="VOMI"/>
</dbReference>